<dbReference type="OrthoDB" id="289721at2759"/>
<accession>A0A9P7N129</accession>
<proteinExistence type="predicted"/>
<reference evidence="1" key="1">
    <citation type="journal article" date="2020" name="bioRxiv">
        <title>Whole genome comparisons of ergot fungi reveals the divergence and evolution of species within the genus Claviceps are the result of varying mechanisms driving genome evolution and host range expansion.</title>
        <authorList>
            <person name="Wyka S.A."/>
            <person name="Mondo S.J."/>
            <person name="Liu M."/>
            <person name="Dettman J."/>
            <person name="Nalam V."/>
            <person name="Broders K.D."/>
        </authorList>
    </citation>
    <scope>NUCLEOTIDE SEQUENCE</scope>
    <source>
        <strain evidence="1">CCC 602</strain>
    </source>
</reference>
<evidence type="ECO:0000313" key="2">
    <source>
        <dbReference type="Proteomes" id="UP000748025"/>
    </source>
</evidence>
<protein>
    <submittedName>
        <fullName evidence="1">Uncharacterized protein</fullName>
    </submittedName>
</protein>
<sequence>MVKCLKRKRDDAEACRPAKANAHQSAVKRDLLTDVYTTVLTLREYALFKLPSVSRLRRKKLKFLGRGDGATDVENRISSFLDSTLVCSRNALQQNDDSALEQWLSFSQMGDDSRVTLSGGTTDAASTQAE</sequence>
<dbReference type="EMBL" id="SRPW01004984">
    <property type="protein sequence ID" value="KAG5979266.1"/>
    <property type="molecule type" value="Genomic_DNA"/>
</dbReference>
<keyword evidence="2" id="KW-1185">Reference proteome</keyword>
<comment type="caution">
    <text evidence="1">The sequence shown here is derived from an EMBL/GenBank/DDBJ whole genome shotgun (WGS) entry which is preliminary data.</text>
</comment>
<gene>
    <name evidence="1" type="ORF">E4U43_006921</name>
</gene>
<feature type="non-terminal residue" evidence="1">
    <location>
        <position position="130"/>
    </location>
</feature>
<dbReference type="AlphaFoldDB" id="A0A9P7N129"/>
<evidence type="ECO:0000313" key="1">
    <source>
        <dbReference type="EMBL" id="KAG5979266.1"/>
    </source>
</evidence>
<name>A0A9P7N129_9HYPO</name>
<organism evidence="1 2">
    <name type="scientific">Claviceps pusilla</name>
    <dbReference type="NCBI Taxonomy" id="123648"/>
    <lineage>
        <taxon>Eukaryota</taxon>
        <taxon>Fungi</taxon>
        <taxon>Dikarya</taxon>
        <taxon>Ascomycota</taxon>
        <taxon>Pezizomycotina</taxon>
        <taxon>Sordariomycetes</taxon>
        <taxon>Hypocreomycetidae</taxon>
        <taxon>Hypocreales</taxon>
        <taxon>Clavicipitaceae</taxon>
        <taxon>Claviceps</taxon>
    </lineage>
</organism>
<dbReference type="Proteomes" id="UP000748025">
    <property type="component" value="Unassembled WGS sequence"/>
</dbReference>